<accession>A0A2N5VSZ3</accession>
<dbReference type="Proteomes" id="UP000235388">
    <property type="component" value="Unassembled WGS sequence"/>
</dbReference>
<organism evidence="1 2">
    <name type="scientific">Puccinia coronata f. sp. avenae</name>
    <dbReference type="NCBI Taxonomy" id="200324"/>
    <lineage>
        <taxon>Eukaryota</taxon>
        <taxon>Fungi</taxon>
        <taxon>Dikarya</taxon>
        <taxon>Basidiomycota</taxon>
        <taxon>Pucciniomycotina</taxon>
        <taxon>Pucciniomycetes</taxon>
        <taxon>Pucciniales</taxon>
        <taxon>Pucciniaceae</taxon>
        <taxon>Puccinia</taxon>
    </lineage>
</organism>
<dbReference type="EMBL" id="PGCJ01000068">
    <property type="protein sequence ID" value="PLW53091.1"/>
    <property type="molecule type" value="Genomic_DNA"/>
</dbReference>
<comment type="caution">
    <text evidence="1">The sequence shown here is derived from an EMBL/GenBank/DDBJ whole genome shotgun (WGS) entry which is preliminary data.</text>
</comment>
<keyword evidence="2" id="KW-1185">Reference proteome</keyword>
<evidence type="ECO:0000313" key="1">
    <source>
        <dbReference type="EMBL" id="PLW53091.1"/>
    </source>
</evidence>
<sequence length="111" mass="12611">MSAAHLGAEAEGYEVIEMNASYPRSTKNYCRQGSRISLGIVISLGFWRSTATERSHKLVWMMDEKSQILISVMAKTQDYMKATALSLLFRRPNANMIRSRMMGIAFRSERA</sequence>
<reference evidence="1 2" key="1">
    <citation type="submission" date="2017-11" db="EMBL/GenBank/DDBJ databases">
        <title>De novo assembly and phasing of dikaryotic genomes from two isolates of Puccinia coronata f. sp. avenae, the causal agent of oat crown rust.</title>
        <authorList>
            <person name="Miller M.E."/>
            <person name="Zhang Y."/>
            <person name="Omidvar V."/>
            <person name="Sperschneider J."/>
            <person name="Schwessinger B."/>
            <person name="Raley C."/>
            <person name="Palmer J.M."/>
            <person name="Garnica D."/>
            <person name="Upadhyaya N."/>
            <person name="Rathjen J."/>
            <person name="Taylor J.M."/>
            <person name="Park R.F."/>
            <person name="Dodds P.N."/>
            <person name="Hirsch C.D."/>
            <person name="Kianian S.F."/>
            <person name="Figueroa M."/>
        </authorList>
    </citation>
    <scope>NUCLEOTIDE SEQUENCE [LARGE SCALE GENOMIC DNA]</scope>
    <source>
        <strain evidence="1">12NC29</strain>
    </source>
</reference>
<evidence type="ECO:0000313" key="2">
    <source>
        <dbReference type="Proteomes" id="UP000235388"/>
    </source>
</evidence>
<protein>
    <submittedName>
        <fullName evidence="1">Uncharacterized protein</fullName>
    </submittedName>
</protein>
<dbReference type="AlphaFoldDB" id="A0A2N5VSZ3"/>
<proteinExistence type="predicted"/>
<gene>
    <name evidence="1" type="ORF">PCANC_05808</name>
</gene>
<name>A0A2N5VSZ3_9BASI</name>
<dbReference type="STRING" id="200324.A0A2N5VSZ3"/>
<dbReference type="OrthoDB" id="446168at2759"/>